<sequence length="424" mass="45327">MAPVCRTHPAGDFTAAWSEKVPGAMTHPGPRQNTWDPPLPPDHAVSDAPVPIAAVLGALWKTRGFHVNPATGAPGGIPQRAIPSAGACYPVQVHLLCGSDCDVPPGIHAYNPANSTTYRRIQSAPATAGAIVVFTVLPQRTAAKYHHRALPLLLADTAYALVGVARHAASRGMASRWLTADPATLAAAARVPEYSQWQQHWPDTGAELALAALSMGAGDVLPELSQWVAAAGPAGRARPVPQRQLRTLAAAERWATESGLRHPEGPLDLTPGERLMEGQLLRRRSIPITGAVPVSTHPHRGAAEQVWRAMLEDFPLPMPAACEVLLVDQAGIRNRLLRRECAGQRWVDSLDGILLFRTRSAPDETAMWWAAASAAHLLYSSLSTDPGITFRPVAGWTGTRDGFTTLHALGFRAFRSEGNTHAGQ</sequence>
<dbReference type="RefSeq" id="WP_103467469.1">
    <property type="nucleotide sequence ID" value="NZ_PPXC01000023.1"/>
</dbReference>
<reference evidence="2 3" key="1">
    <citation type="submission" date="2018-01" db="EMBL/GenBank/DDBJ databases">
        <title>Arthrobacter sp. nov., from glaciers in China.</title>
        <authorList>
            <person name="Liu Q."/>
            <person name="Xin Y.-H."/>
        </authorList>
    </citation>
    <scope>NUCLEOTIDE SEQUENCE [LARGE SCALE GENOMIC DNA]</scope>
    <source>
        <strain evidence="2 3">HLT2-12-2</strain>
    </source>
</reference>
<protein>
    <recommendedName>
        <fullName evidence="4">Nitroreductase domain-containing protein</fullName>
    </recommendedName>
</protein>
<evidence type="ECO:0000313" key="3">
    <source>
        <dbReference type="Proteomes" id="UP000237061"/>
    </source>
</evidence>
<dbReference type="AlphaFoldDB" id="A0A2S3ZRM4"/>
<dbReference type="GO" id="GO:0016491">
    <property type="term" value="F:oxidoreductase activity"/>
    <property type="evidence" value="ECO:0007669"/>
    <property type="project" value="InterPro"/>
</dbReference>
<name>A0A2S3ZRM4_ARTGL</name>
<dbReference type="Proteomes" id="UP000237061">
    <property type="component" value="Unassembled WGS sequence"/>
</dbReference>
<organism evidence="2 3">
    <name type="scientific">Arthrobacter glacialis</name>
    <dbReference type="NCBI Taxonomy" id="1664"/>
    <lineage>
        <taxon>Bacteria</taxon>
        <taxon>Bacillati</taxon>
        <taxon>Actinomycetota</taxon>
        <taxon>Actinomycetes</taxon>
        <taxon>Micrococcales</taxon>
        <taxon>Micrococcaceae</taxon>
        <taxon>Arthrobacter</taxon>
    </lineage>
</organism>
<proteinExistence type="predicted"/>
<gene>
    <name evidence="2" type="ORF">CVS27_19275</name>
</gene>
<evidence type="ECO:0000313" key="2">
    <source>
        <dbReference type="EMBL" id="POH71759.1"/>
    </source>
</evidence>
<evidence type="ECO:0000256" key="1">
    <source>
        <dbReference type="SAM" id="MobiDB-lite"/>
    </source>
</evidence>
<dbReference type="InterPro" id="IPR000415">
    <property type="entry name" value="Nitroreductase-like"/>
</dbReference>
<comment type="caution">
    <text evidence="2">The sequence shown here is derived from an EMBL/GenBank/DDBJ whole genome shotgun (WGS) entry which is preliminary data.</text>
</comment>
<dbReference type="Gene3D" id="3.40.109.10">
    <property type="entry name" value="NADH Oxidase"/>
    <property type="match status" value="1"/>
</dbReference>
<keyword evidence="3" id="KW-1185">Reference proteome</keyword>
<evidence type="ECO:0008006" key="4">
    <source>
        <dbReference type="Google" id="ProtNLM"/>
    </source>
</evidence>
<feature type="region of interest" description="Disordered" evidence="1">
    <location>
        <begin position="21"/>
        <end position="46"/>
    </location>
</feature>
<dbReference type="EMBL" id="PPXC01000023">
    <property type="protein sequence ID" value="POH71759.1"/>
    <property type="molecule type" value="Genomic_DNA"/>
</dbReference>
<accession>A0A2S3ZRM4</accession>